<keyword evidence="1" id="KW-1133">Transmembrane helix</keyword>
<proteinExistence type="predicted"/>
<name>A0A1J1IYC3_9DIPT</name>
<dbReference type="AlphaFoldDB" id="A0A1J1IYC3"/>
<evidence type="ECO:0000313" key="3">
    <source>
        <dbReference type="Proteomes" id="UP000183832"/>
    </source>
</evidence>
<reference evidence="2 3" key="1">
    <citation type="submission" date="2015-04" db="EMBL/GenBank/DDBJ databases">
        <authorList>
            <person name="Syromyatnikov M.Y."/>
            <person name="Popov V.N."/>
        </authorList>
    </citation>
    <scope>NUCLEOTIDE SEQUENCE [LARGE SCALE GENOMIC DNA]</scope>
</reference>
<keyword evidence="1" id="KW-0472">Membrane</keyword>
<dbReference type="EMBL" id="CVRI01000064">
    <property type="protein sequence ID" value="CRL05213.1"/>
    <property type="molecule type" value="Genomic_DNA"/>
</dbReference>
<feature type="transmembrane region" description="Helical" evidence="1">
    <location>
        <begin position="26"/>
        <end position="46"/>
    </location>
</feature>
<accession>A0A1J1IYC3</accession>
<evidence type="ECO:0000313" key="2">
    <source>
        <dbReference type="EMBL" id="CRL05213.1"/>
    </source>
</evidence>
<evidence type="ECO:0000256" key="1">
    <source>
        <dbReference type="SAM" id="Phobius"/>
    </source>
</evidence>
<keyword evidence="3" id="KW-1185">Reference proteome</keyword>
<organism evidence="2 3">
    <name type="scientific">Clunio marinus</name>
    <dbReference type="NCBI Taxonomy" id="568069"/>
    <lineage>
        <taxon>Eukaryota</taxon>
        <taxon>Metazoa</taxon>
        <taxon>Ecdysozoa</taxon>
        <taxon>Arthropoda</taxon>
        <taxon>Hexapoda</taxon>
        <taxon>Insecta</taxon>
        <taxon>Pterygota</taxon>
        <taxon>Neoptera</taxon>
        <taxon>Endopterygota</taxon>
        <taxon>Diptera</taxon>
        <taxon>Nematocera</taxon>
        <taxon>Chironomoidea</taxon>
        <taxon>Chironomidae</taxon>
        <taxon>Clunio</taxon>
    </lineage>
</organism>
<keyword evidence="1" id="KW-0812">Transmembrane</keyword>
<protein>
    <submittedName>
        <fullName evidence="2">CLUMA_CG018622, isoform A</fullName>
    </submittedName>
</protein>
<sequence>MEKENHFCSGLIIDVTFSRKSVLLEIMRFNGIEISLPFIFWFSFFISKETSTRKEMPRGGLSKQKPNE</sequence>
<dbReference type="Proteomes" id="UP000183832">
    <property type="component" value="Unassembled WGS sequence"/>
</dbReference>
<gene>
    <name evidence="2" type="ORF">CLUMA_CG018622</name>
</gene>